<evidence type="ECO:0000256" key="3">
    <source>
        <dbReference type="SAM" id="MobiDB-lite"/>
    </source>
</evidence>
<dbReference type="PANTHER" id="PTHR12537:SF12">
    <property type="entry name" value="MATERNAL PROTEIN PUMILIO"/>
    <property type="match status" value="1"/>
</dbReference>
<dbReference type="CDD" id="cd07920">
    <property type="entry name" value="Pumilio"/>
    <property type="match status" value="1"/>
</dbReference>
<feature type="repeat" description="Pumilio" evidence="2">
    <location>
        <begin position="627"/>
        <end position="662"/>
    </location>
</feature>
<proteinExistence type="predicted"/>
<gene>
    <name evidence="6" type="primary">LOC106471138</name>
</gene>
<feature type="repeat" description="Pumilio" evidence="2">
    <location>
        <begin position="699"/>
        <end position="734"/>
    </location>
</feature>
<dbReference type="InterPro" id="IPR001313">
    <property type="entry name" value="Pumilio_RNA-bd_rpt"/>
</dbReference>
<evidence type="ECO:0000259" key="4">
    <source>
        <dbReference type="PROSITE" id="PS50303"/>
    </source>
</evidence>
<feature type="compositionally biased region" description="Polar residues" evidence="3">
    <location>
        <begin position="325"/>
        <end position="341"/>
    </location>
</feature>
<keyword evidence="1" id="KW-0677">Repeat</keyword>
<dbReference type="RefSeq" id="XP_022255464.1">
    <property type="nucleotide sequence ID" value="XM_022399756.1"/>
</dbReference>
<dbReference type="GeneID" id="106471138"/>
<dbReference type="InterPro" id="IPR033712">
    <property type="entry name" value="Pumilio_RNA-bd"/>
</dbReference>
<organism evidence="5 6">
    <name type="scientific">Limulus polyphemus</name>
    <name type="common">Atlantic horseshoe crab</name>
    <dbReference type="NCBI Taxonomy" id="6850"/>
    <lineage>
        <taxon>Eukaryota</taxon>
        <taxon>Metazoa</taxon>
        <taxon>Ecdysozoa</taxon>
        <taxon>Arthropoda</taxon>
        <taxon>Chelicerata</taxon>
        <taxon>Merostomata</taxon>
        <taxon>Xiphosura</taxon>
        <taxon>Limulidae</taxon>
        <taxon>Limulus</taxon>
    </lineage>
</organism>
<sequence length="925" mass="101074">MEDNKPDDDKGLFLADQWREGAWSTGHNSVSEHAVSQPIMVQRRSGSYPGNDANSVLSPRSSETSGLGVKMAEYVLGSSPTTKDLDSRMAPLHVELNQTDGNNKGNNTKLYNSDVKEKGNNGGGIIQANGIIQNSLQNKQFLQIEMFLYNKRILSVDDYNNQRGEHQLLYHHRNQTAAQGQPLSMIPQQQGQSLGASNPYLVNQDPYAMGTIMPGPAMMPQYYGMPPWGMFPTPGLIQGNQGQPHGPAVQQQLLRTNGTHAMTPQGNGESLPQGTNNIQGTGGQYQMVAPSFYDQNGSLMVGNARNIGGPPPMRLIPPLIVNPHPQGSTGNSSASSKQITNGGLPILLPDIQQQLQNPTASHFSTHTSNPVNSSLYTSAPNSNLPFNQQTANLCYSGSSGFASGLGMSHSQTQASMVYGSSPLGSVVSSGIGSGLGNTMGSPRRDSLDRRSSAGLGGVFSSSLENQFSCQLTASKSGQFFGPLGTVTASSGPIGMLQLGQSLTPPPSASVSSNNLNLGPLNSRMISAASGSEAKYMVRNGPLGNNNIFGSSSSMFPNRHLQRNSSIEKTTGRSRLLEDFRNNRYPNLQVRDLANHIVEFSQDQHGSRFIQQKLERATPAEKQMVFNEILGDAYGLMTDVFGNYVIQKFFEFGTPDQKQALTQKVKGHVLPLALQMYGCRVIQKALESIPSDQQKEIVKELDGHVLKCVKDQNGNHVVQKCIECVDPVVLQFIINAFQGQVFALSTHPYGCRVIQRILEHCNPDQTNPVLEELHQNTEQLVQDQYGNYVIQHVLERGQPDEKSKILAIVRGKVLPLSQHKFASNVVEKCVTNCSRAERVMLIEEVCTYNDGALYSMMKDQYANYVVQKMIEVAESPQRKLLLHKIRPHFTALRKYTYGKHILAKLEKYLVKTNDLGPIGPPPNGNL</sequence>
<dbReference type="SMART" id="SM00025">
    <property type="entry name" value="Pumilio"/>
    <property type="match status" value="8"/>
</dbReference>
<dbReference type="InterPro" id="IPR033133">
    <property type="entry name" value="PUM-HD"/>
</dbReference>
<feature type="region of interest" description="Disordered" evidence="3">
    <location>
        <begin position="323"/>
        <end position="343"/>
    </location>
</feature>
<feature type="repeat" description="Pumilio" evidence="2">
    <location>
        <begin position="663"/>
        <end position="698"/>
    </location>
</feature>
<evidence type="ECO:0000256" key="1">
    <source>
        <dbReference type="ARBA" id="ARBA00022737"/>
    </source>
</evidence>
<feature type="repeat" description="Pumilio" evidence="2">
    <location>
        <begin position="591"/>
        <end position="626"/>
    </location>
</feature>
<evidence type="ECO:0000256" key="2">
    <source>
        <dbReference type="PROSITE-ProRule" id="PRU00317"/>
    </source>
</evidence>
<feature type="domain" description="PUM-HD" evidence="4">
    <location>
        <begin position="571"/>
        <end position="908"/>
    </location>
</feature>
<protein>
    <submittedName>
        <fullName evidence="6">Pumilio homolog 2-like</fullName>
    </submittedName>
</protein>
<name>A0ABM1THV8_LIMPO</name>
<dbReference type="Gene3D" id="1.25.10.10">
    <property type="entry name" value="Leucine-rich Repeat Variant"/>
    <property type="match status" value="1"/>
</dbReference>
<dbReference type="Pfam" id="PF00806">
    <property type="entry name" value="PUF"/>
    <property type="match status" value="8"/>
</dbReference>
<feature type="repeat" description="Pumilio" evidence="2">
    <location>
        <begin position="843"/>
        <end position="882"/>
    </location>
</feature>
<feature type="repeat" description="Pumilio" evidence="2">
    <location>
        <begin position="807"/>
        <end position="842"/>
    </location>
</feature>
<reference evidence="6" key="1">
    <citation type="submission" date="2025-08" db="UniProtKB">
        <authorList>
            <consortium name="RefSeq"/>
        </authorList>
    </citation>
    <scope>IDENTIFICATION</scope>
    <source>
        <tissue evidence="6">Muscle</tissue>
    </source>
</reference>
<dbReference type="Proteomes" id="UP000694941">
    <property type="component" value="Unplaced"/>
</dbReference>
<dbReference type="InterPro" id="IPR016024">
    <property type="entry name" value="ARM-type_fold"/>
</dbReference>
<dbReference type="SUPFAM" id="SSF48371">
    <property type="entry name" value="ARM repeat"/>
    <property type="match status" value="1"/>
</dbReference>
<feature type="repeat" description="Pumilio" evidence="2">
    <location>
        <begin position="735"/>
        <end position="770"/>
    </location>
</feature>
<dbReference type="InterPro" id="IPR011989">
    <property type="entry name" value="ARM-like"/>
</dbReference>
<dbReference type="PROSITE" id="PS50303">
    <property type="entry name" value="PUM_HD"/>
    <property type="match status" value="1"/>
</dbReference>
<dbReference type="PROSITE" id="PS50302">
    <property type="entry name" value="PUM"/>
    <property type="match status" value="8"/>
</dbReference>
<keyword evidence="5" id="KW-1185">Reference proteome</keyword>
<evidence type="ECO:0000313" key="5">
    <source>
        <dbReference type="Proteomes" id="UP000694941"/>
    </source>
</evidence>
<dbReference type="PANTHER" id="PTHR12537">
    <property type="entry name" value="RNA BINDING PROTEIN PUMILIO-RELATED"/>
    <property type="match status" value="1"/>
</dbReference>
<accession>A0ABM1THV8</accession>
<feature type="compositionally biased region" description="Polar residues" evidence="3">
    <location>
        <begin position="52"/>
        <end position="64"/>
    </location>
</feature>
<feature type="region of interest" description="Disordered" evidence="3">
    <location>
        <begin position="44"/>
        <end position="64"/>
    </location>
</feature>
<feature type="repeat" description="Pumilio" evidence="2">
    <location>
        <begin position="771"/>
        <end position="806"/>
    </location>
</feature>
<evidence type="ECO:0000313" key="6">
    <source>
        <dbReference type="RefSeq" id="XP_022255464.1"/>
    </source>
</evidence>